<protein>
    <recommendedName>
        <fullName evidence="4 9">Dihydropteroate synthase</fullName>
        <shortName evidence="9">DHPS</shortName>
        <ecNumber evidence="4 9">2.5.1.15</ecNumber>
    </recommendedName>
    <alternativeName>
        <fullName evidence="9">Dihydropteroate pyrophosphorylase</fullName>
    </alternativeName>
</protein>
<sequence length="275" mass="29503">MKFKDKIVDLSIAHVMGILNVTPDSFSDGGRYNSISSALQHACEMEEQGASFIDIGGESTRPGAKAVSEAEELDRVIPIIEALARESGCVISVDTNKAVVMKEAAAAGAELINDVYALTRPDALSTAAQLNLPVCLMHMQGSPQTMQIDPNYSDVINDVNLFFKQRVDACIHAGIAEDAILLDPGFGFGKTLQHNYQLLKHLKEVGYGNVPLLVGMSNKSMLGNLLNNDVNERLAGNISVATIAALNGAKILRVHDVKQTSDAVKIANFLNALEK</sequence>
<organism evidence="11 12">
    <name type="scientific">Alteromonas ponticola</name>
    <dbReference type="NCBI Taxonomy" id="2720613"/>
    <lineage>
        <taxon>Bacteria</taxon>
        <taxon>Pseudomonadati</taxon>
        <taxon>Pseudomonadota</taxon>
        <taxon>Gammaproteobacteria</taxon>
        <taxon>Alteromonadales</taxon>
        <taxon>Alteromonadaceae</taxon>
        <taxon>Alteromonas/Salinimonas group</taxon>
        <taxon>Alteromonas</taxon>
    </lineage>
</organism>
<evidence type="ECO:0000259" key="10">
    <source>
        <dbReference type="PROSITE" id="PS50972"/>
    </source>
</evidence>
<evidence type="ECO:0000313" key="12">
    <source>
        <dbReference type="Proteomes" id="UP000709336"/>
    </source>
</evidence>
<feature type="domain" description="Pterin-binding" evidence="10">
    <location>
        <begin position="13"/>
        <end position="265"/>
    </location>
</feature>
<evidence type="ECO:0000256" key="7">
    <source>
        <dbReference type="ARBA" id="ARBA00022842"/>
    </source>
</evidence>
<keyword evidence="7 9" id="KW-0460">Magnesium</keyword>
<comment type="cofactor">
    <cofactor evidence="2 9">
        <name>Mg(2+)</name>
        <dbReference type="ChEBI" id="CHEBI:18420"/>
    </cofactor>
</comment>
<evidence type="ECO:0000256" key="5">
    <source>
        <dbReference type="ARBA" id="ARBA00022679"/>
    </source>
</evidence>
<dbReference type="InterPro" id="IPR000489">
    <property type="entry name" value="Pterin-binding_dom"/>
</dbReference>
<dbReference type="NCBIfam" id="TIGR01496">
    <property type="entry name" value="DHPS"/>
    <property type="match status" value="1"/>
</dbReference>
<evidence type="ECO:0000256" key="3">
    <source>
        <dbReference type="ARBA" id="ARBA00004763"/>
    </source>
</evidence>
<accession>A0ABX1QZG1</accession>
<dbReference type="Proteomes" id="UP000709336">
    <property type="component" value="Unassembled WGS sequence"/>
</dbReference>
<dbReference type="InterPro" id="IPR045031">
    <property type="entry name" value="DHP_synth-like"/>
</dbReference>
<gene>
    <name evidence="11" type="primary">folP</name>
    <name evidence="11" type="ORF">HCJ96_00900</name>
</gene>
<dbReference type="CDD" id="cd00739">
    <property type="entry name" value="DHPS"/>
    <property type="match status" value="1"/>
</dbReference>
<keyword evidence="5 9" id="KW-0808">Transferase</keyword>
<dbReference type="InterPro" id="IPR011005">
    <property type="entry name" value="Dihydropteroate_synth-like_sf"/>
</dbReference>
<evidence type="ECO:0000256" key="1">
    <source>
        <dbReference type="ARBA" id="ARBA00000012"/>
    </source>
</evidence>
<dbReference type="PROSITE" id="PS00792">
    <property type="entry name" value="DHPS_1"/>
    <property type="match status" value="1"/>
</dbReference>
<evidence type="ECO:0000313" key="11">
    <source>
        <dbReference type="EMBL" id="NMH58581.1"/>
    </source>
</evidence>
<dbReference type="Pfam" id="PF00809">
    <property type="entry name" value="Pterin_bind"/>
    <property type="match status" value="1"/>
</dbReference>
<dbReference type="GO" id="GO:0004156">
    <property type="term" value="F:dihydropteroate synthase activity"/>
    <property type="evidence" value="ECO:0007669"/>
    <property type="project" value="UniProtKB-EC"/>
</dbReference>
<evidence type="ECO:0000256" key="2">
    <source>
        <dbReference type="ARBA" id="ARBA00001946"/>
    </source>
</evidence>
<keyword evidence="8 9" id="KW-0289">Folate biosynthesis</keyword>
<comment type="catalytic activity">
    <reaction evidence="1">
        <text>(7,8-dihydropterin-6-yl)methyl diphosphate + 4-aminobenzoate = 7,8-dihydropteroate + diphosphate</text>
        <dbReference type="Rhea" id="RHEA:19949"/>
        <dbReference type="ChEBI" id="CHEBI:17836"/>
        <dbReference type="ChEBI" id="CHEBI:17839"/>
        <dbReference type="ChEBI" id="CHEBI:33019"/>
        <dbReference type="ChEBI" id="CHEBI:72950"/>
        <dbReference type="EC" id="2.5.1.15"/>
    </reaction>
</comment>
<evidence type="ECO:0000256" key="6">
    <source>
        <dbReference type="ARBA" id="ARBA00022723"/>
    </source>
</evidence>
<proteinExistence type="inferred from homology"/>
<dbReference type="EC" id="2.5.1.15" evidence="4 9"/>
<reference evidence="11 12" key="1">
    <citation type="submission" date="2020-03" db="EMBL/GenBank/DDBJ databases">
        <title>Alteromonas ponticola sp. nov., isolated from seawater.</title>
        <authorList>
            <person name="Yoon J.-H."/>
            <person name="Kim Y.-O."/>
        </authorList>
    </citation>
    <scope>NUCLEOTIDE SEQUENCE [LARGE SCALE GENOMIC DNA]</scope>
    <source>
        <strain evidence="11 12">MYP5</strain>
    </source>
</reference>
<dbReference type="PANTHER" id="PTHR20941:SF1">
    <property type="entry name" value="FOLIC ACID SYNTHESIS PROTEIN FOL1"/>
    <property type="match status" value="1"/>
</dbReference>
<keyword evidence="12" id="KW-1185">Reference proteome</keyword>
<comment type="similarity">
    <text evidence="9">Belongs to the DHPS family.</text>
</comment>
<dbReference type="RefSeq" id="WP_169209146.1">
    <property type="nucleotide sequence ID" value="NZ_JAATNW010000001.1"/>
</dbReference>
<dbReference type="PANTHER" id="PTHR20941">
    <property type="entry name" value="FOLATE SYNTHESIS PROTEINS"/>
    <property type="match status" value="1"/>
</dbReference>
<dbReference type="EMBL" id="JAATNW010000001">
    <property type="protein sequence ID" value="NMH58581.1"/>
    <property type="molecule type" value="Genomic_DNA"/>
</dbReference>
<dbReference type="SUPFAM" id="SSF51717">
    <property type="entry name" value="Dihydropteroate synthetase-like"/>
    <property type="match status" value="1"/>
</dbReference>
<keyword evidence="6 9" id="KW-0479">Metal-binding</keyword>
<dbReference type="InterPro" id="IPR006390">
    <property type="entry name" value="DHP_synth_dom"/>
</dbReference>
<evidence type="ECO:0000256" key="9">
    <source>
        <dbReference type="RuleBase" id="RU361205"/>
    </source>
</evidence>
<dbReference type="PROSITE" id="PS50972">
    <property type="entry name" value="PTERIN_BINDING"/>
    <property type="match status" value="1"/>
</dbReference>
<comment type="caution">
    <text evidence="11">The sequence shown here is derived from an EMBL/GenBank/DDBJ whole genome shotgun (WGS) entry which is preliminary data.</text>
</comment>
<name>A0ABX1QZG1_9ALTE</name>
<dbReference type="Gene3D" id="3.20.20.20">
    <property type="entry name" value="Dihydropteroate synthase-like"/>
    <property type="match status" value="1"/>
</dbReference>
<evidence type="ECO:0000256" key="8">
    <source>
        <dbReference type="ARBA" id="ARBA00022909"/>
    </source>
</evidence>
<comment type="pathway">
    <text evidence="3 9">Cofactor biosynthesis; tetrahydrofolate biosynthesis; 7,8-dihydrofolate from 2-amino-4-hydroxy-6-hydroxymethyl-7,8-dihydropteridine diphosphate and 4-aminobenzoate: step 1/2.</text>
</comment>
<evidence type="ECO:0000256" key="4">
    <source>
        <dbReference type="ARBA" id="ARBA00012458"/>
    </source>
</evidence>
<comment type="function">
    <text evidence="9">Catalyzes the condensation of para-aminobenzoate (pABA) with 6-hydroxymethyl-7,8-dihydropterin diphosphate (DHPt-PP) to form 7,8-dihydropteroate (H2Pte), the immediate precursor of folate derivatives.</text>
</comment>